<dbReference type="InterPro" id="IPR050998">
    <property type="entry name" value="FOXP"/>
</dbReference>
<feature type="compositionally biased region" description="Polar residues" evidence="11">
    <location>
        <begin position="468"/>
        <end position="477"/>
    </location>
</feature>
<feature type="compositionally biased region" description="Low complexity" evidence="11">
    <location>
        <begin position="554"/>
        <end position="572"/>
    </location>
</feature>
<feature type="region of interest" description="Disordered" evidence="11">
    <location>
        <begin position="704"/>
        <end position="798"/>
    </location>
</feature>
<keyword evidence="2" id="KW-0678">Repressor</keyword>
<reference evidence="13" key="2">
    <citation type="submission" date="2020-01" db="EMBL/GenBank/DDBJ databases">
        <authorList>
            <person name="Korhonen P.K.K."/>
            <person name="Guangxu M.G."/>
            <person name="Wang T.W."/>
            <person name="Stroehlein A.J.S."/>
            <person name="Young N.D."/>
            <person name="Ang C.-S.A."/>
            <person name="Fernando D.W.F."/>
            <person name="Lu H.L."/>
            <person name="Taylor S.T."/>
            <person name="Ehtesham M.E.M."/>
            <person name="Najaraj S.H.N."/>
            <person name="Harsha G.H.G."/>
            <person name="Madugundu A.M."/>
            <person name="Renuse S.R."/>
            <person name="Holt D.H."/>
            <person name="Pandey A.P."/>
            <person name="Papenfuss A.P."/>
            <person name="Gasser R.B.G."/>
            <person name="Fischer K.F."/>
        </authorList>
    </citation>
    <scope>NUCLEOTIDE SEQUENCE</scope>
    <source>
        <strain evidence="13">SSS_KF_BRIS2020</strain>
    </source>
</reference>
<gene>
    <name evidence="13" type="ORF">SSS_6100</name>
</gene>
<dbReference type="FunFam" id="1.10.10.10:FF:000010">
    <property type="entry name" value="Forkhead box P2 isoform B"/>
    <property type="match status" value="1"/>
</dbReference>
<protein>
    <submittedName>
        <fullName evidence="13">Forkhead box protein P1</fullName>
    </submittedName>
</protein>
<dbReference type="Pfam" id="PF16159">
    <property type="entry name" value="FOXP-CC"/>
    <property type="match status" value="1"/>
</dbReference>
<evidence type="ECO:0000256" key="11">
    <source>
        <dbReference type="SAM" id="MobiDB-lite"/>
    </source>
</evidence>
<reference evidence="14" key="3">
    <citation type="submission" date="2022-06" db="UniProtKB">
        <authorList>
            <consortium name="EnsemblMetazoa"/>
        </authorList>
    </citation>
    <scope>IDENTIFICATION</scope>
</reference>
<feature type="domain" description="Fork-head" evidence="12">
    <location>
        <begin position="828"/>
        <end position="901"/>
    </location>
</feature>
<dbReference type="GO" id="GO:0000981">
    <property type="term" value="F:DNA-binding transcription factor activity, RNA polymerase II-specific"/>
    <property type="evidence" value="ECO:0007669"/>
    <property type="project" value="TreeGrafter"/>
</dbReference>
<feature type="region of interest" description="Disordered" evidence="11">
    <location>
        <begin position="1"/>
        <end position="28"/>
    </location>
</feature>
<feature type="region of interest" description="Disordered" evidence="11">
    <location>
        <begin position="1179"/>
        <end position="1294"/>
    </location>
</feature>
<dbReference type="Proteomes" id="UP000070412">
    <property type="component" value="Unassembled WGS sequence"/>
</dbReference>
<feature type="region of interest" description="Disordered" evidence="11">
    <location>
        <begin position="549"/>
        <end position="620"/>
    </location>
</feature>
<dbReference type="EnsemblMetazoa" id="SSS_6100s_mrna">
    <property type="protein sequence ID" value="KAF7490738.1"/>
    <property type="gene ID" value="SSS_6100"/>
</dbReference>
<dbReference type="PANTHER" id="PTHR45796">
    <property type="entry name" value="FORKHEAD BOX P, ISOFORM C"/>
    <property type="match status" value="1"/>
</dbReference>
<dbReference type="InterPro" id="IPR036390">
    <property type="entry name" value="WH_DNA-bd_sf"/>
</dbReference>
<name>A0A834VED0_SARSC</name>
<evidence type="ECO:0000259" key="12">
    <source>
        <dbReference type="PROSITE" id="PS50039"/>
    </source>
</evidence>
<evidence type="ECO:0000256" key="4">
    <source>
        <dbReference type="ARBA" id="ARBA00022771"/>
    </source>
</evidence>
<feature type="compositionally biased region" description="Low complexity" evidence="11">
    <location>
        <begin position="722"/>
        <end position="736"/>
    </location>
</feature>
<dbReference type="CDD" id="cd20065">
    <property type="entry name" value="FH_FOXP2"/>
    <property type="match status" value="1"/>
</dbReference>
<feature type="region of interest" description="Disordered" evidence="11">
    <location>
        <begin position="184"/>
        <end position="209"/>
    </location>
</feature>
<feature type="region of interest" description="Disordered" evidence="11">
    <location>
        <begin position="358"/>
        <end position="446"/>
    </location>
</feature>
<evidence type="ECO:0000256" key="6">
    <source>
        <dbReference type="ARBA" id="ARBA00023015"/>
    </source>
</evidence>
<sequence length="1320" mass="146272">MAHHHHLNHQNHLKSLSKHQQQQQQQQLSTPFLTKQFEMHLRQLQMEQQQQLLQQLQLNSQRHYLLNSFQPILSEFLKSIPNASSLSQEELLELLLTNLNDQSSSSIQSGKLNLVNGLTSLNNSLAAVAAAAVAAVSSTNANNLSPSTNGRNNNPLNNSSILSGLNINPESLLLQHHQSNNNNICHLNQSNVNQSTGRQNNSKQNSMISASNDSFDQLNQELANLLTSNGIDMASLTAAAIAAIDGVNHQLNSSCIGTTNDLSTDCPLYQNSVCKWPGCETYCDDLGSFMKHLQIEHGLDDRNAAQARIQMQLVQQLETQYLREKEILNSMLQHLFGKQRAALAAVTNLNHNHSLDTIKNNLPNNNNNNNNNNINSCSNTNTITINNNNNNNNQNSNHQNNANNQNNGRMNESYKEGNNAKSSPSSISATMSSLLNDHQGGSRSSSGLISLPILSSTPLITSSTAIGSASPVVSTTKSPPINLNGGGGGSNNSSSGNNCPGSLQVSTNFQTVLKILQEHEQGILSDVLNVHNGFEHHLNQTAHNQSTINGNLCSLSPSNSSRSSNRHSSSSPQNHFQNNPSHRRSPSSLSLTAERNPLKPSSSSSAASSPPLPLPPLSESPCANESISLISGLESSLMRSTSILNHSQRRNTIANDKHSNQTSGDLLSLLNIHSSSIEPENLKLSPLIINTSLSSSMKQVDSSINTSLNKSNSKMTFPQSTSSSSLSPSSSSPLSLKINGQTDPNVSMISSATKSSITTANSIGGKSRKSSNKSHNHHHNHNHDHHHHHHQSNTPNDITKKRIADRNNIDISEEIFRNRQFYRSNEVRPPFTYASLIRQAIIESPDKQLTLNEIYNWFQNTFVYFRRNAATWKNAVRHNLSLHKCFMRVENVKGAVWTVDEMEFYKRRPPKSEGKTSMSHDDELGMLWSNGSNDLVSSPVSLPKKSVGRGRPKRSTLIAKSEQSNKSKQNEIDDENRIKKDVSGKNCKQNEELNNRDRDGLNGMISSGSLIAESIHRNSSSIVNDLNDAKLSLNASLQALTESGLSPFLRNFPFSTPLNELIGQQQASKSISLDKSDEISSDRCLSDPISDQKVQNLKKRRRKSERPSISLSNESSSYLDLNDMDRDDDDDDVEYDREKFNNQIYRTGIENENATNGKEYGRKRAKYLTEDNFIDEYNLNGDENYNEDDDLMNLHESKPIDDDDEDDEHDETIENEQMVSNTNESIQDLSISKHQSNKAQNSDLNDDLEKQLEKTNQNDSDLSDDINRSEEFDPIEEFGSNGIKSNDFCNEKDQNDLNSLETNLITNEASVKLDKNDNDQ</sequence>
<evidence type="ECO:0000256" key="7">
    <source>
        <dbReference type="ARBA" id="ARBA00023125"/>
    </source>
</evidence>
<feature type="compositionally biased region" description="Polar residues" evidence="11">
    <location>
        <begin position="704"/>
        <end position="721"/>
    </location>
</feature>
<feature type="compositionally biased region" description="Basic residues" evidence="11">
    <location>
        <begin position="766"/>
        <end position="791"/>
    </location>
</feature>
<dbReference type="Gene3D" id="1.10.10.10">
    <property type="entry name" value="Winged helix-like DNA-binding domain superfamily/Winged helix DNA-binding domain"/>
    <property type="match status" value="1"/>
</dbReference>
<feature type="compositionally biased region" description="Basic and acidic residues" evidence="11">
    <location>
        <begin position="963"/>
        <end position="1000"/>
    </location>
</feature>
<dbReference type="InterPro" id="IPR036388">
    <property type="entry name" value="WH-like_DNA-bd_sf"/>
</dbReference>
<dbReference type="EMBL" id="WVUK01000062">
    <property type="protein sequence ID" value="KAF7490738.1"/>
    <property type="molecule type" value="Genomic_DNA"/>
</dbReference>
<dbReference type="Gene3D" id="1.20.5.340">
    <property type="match status" value="1"/>
</dbReference>
<dbReference type="InterPro" id="IPR047412">
    <property type="entry name" value="FH_FOXP1_P2"/>
</dbReference>
<dbReference type="GO" id="GO:0005634">
    <property type="term" value="C:nucleus"/>
    <property type="evidence" value="ECO:0007669"/>
    <property type="project" value="UniProtKB-SubCell"/>
</dbReference>
<feature type="compositionally biased region" description="Low complexity" evidence="11">
    <location>
        <begin position="747"/>
        <end position="763"/>
    </location>
</feature>
<evidence type="ECO:0000256" key="5">
    <source>
        <dbReference type="ARBA" id="ARBA00022833"/>
    </source>
</evidence>
<comment type="subcellular location">
    <subcellularLocation>
        <location evidence="1 10">Nucleus</location>
    </subcellularLocation>
</comment>
<feature type="region of interest" description="Disordered" evidence="11">
    <location>
        <begin position="939"/>
        <end position="1002"/>
    </location>
</feature>
<dbReference type="PANTHER" id="PTHR45796:SF4">
    <property type="entry name" value="FORKHEAD BOX P, ISOFORM C"/>
    <property type="match status" value="1"/>
</dbReference>
<keyword evidence="8" id="KW-0804">Transcription</keyword>
<dbReference type="GO" id="GO:0008270">
    <property type="term" value="F:zinc ion binding"/>
    <property type="evidence" value="ECO:0007669"/>
    <property type="project" value="UniProtKB-KW"/>
</dbReference>
<organism evidence="13">
    <name type="scientific">Sarcoptes scabiei</name>
    <name type="common">Itch mite</name>
    <name type="synonym">Acarus scabiei</name>
    <dbReference type="NCBI Taxonomy" id="52283"/>
    <lineage>
        <taxon>Eukaryota</taxon>
        <taxon>Metazoa</taxon>
        <taxon>Ecdysozoa</taxon>
        <taxon>Arthropoda</taxon>
        <taxon>Chelicerata</taxon>
        <taxon>Arachnida</taxon>
        <taxon>Acari</taxon>
        <taxon>Acariformes</taxon>
        <taxon>Sarcoptiformes</taxon>
        <taxon>Astigmata</taxon>
        <taxon>Psoroptidia</taxon>
        <taxon>Sarcoptoidea</taxon>
        <taxon>Sarcoptidae</taxon>
        <taxon>Sarcoptinae</taxon>
        <taxon>Sarcoptes</taxon>
    </lineage>
</organism>
<dbReference type="SUPFAM" id="SSF46785">
    <property type="entry name" value="Winged helix' DNA-binding domain"/>
    <property type="match status" value="1"/>
</dbReference>
<dbReference type="PRINTS" id="PR00053">
    <property type="entry name" value="FORKHEAD"/>
</dbReference>
<dbReference type="InterPro" id="IPR030456">
    <property type="entry name" value="TF_fork_head_CS_2"/>
</dbReference>
<evidence type="ECO:0000256" key="10">
    <source>
        <dbReference type="PROSITE-ProRule" id="PRU00089"/>
    </source>
</evidence>
<evidence type="ECO:0000313" key="15">
    <source>
        <dbReference type="Proteomes" id="UP000070412"/>
    </source>
</evidence>
<dbReference type="PROSITE" id="PS00658">
    <property type="entry name" value="FORK_HEAD_2"/>
    <property type="match status" value="1"/>
</dbReference>
<evidence type="ECO:0000256" key="3">
    <source>
        <dbReference type="ARBA" id="ARBA00022723"/>
    </source>
</evidence>
<feature type="compositionally biased region" description="Low complexity" evidence="11">
    <location>
        <begin position="491"/>
        <end position="502"/>
    </location>
</feature>
<reference evidence="15" key="1">
    <citation type="journal article" date="2020" name="PLoS Negl. Trop. Dis.">
        <title>High-quality nuclear genome for Sarcoptes scabiei-A critical resource for a neglected parasite.</title>
        <authorList>
            <person name="Korhonen P.K."/>
            <person name="Gasser R.B."/>
            <person name="Ma G."/>
            <person name="Wang T."/>
            <person name="Stroehlein A.J."/>
            <person name="Young N.D."/>
            <person name="Ang C.S."/>
            <person name="Fernando D.D."/>
            <person name="Lu H.C."/>
            <person name="Taylor S."/>
            <person name="Reynolds S.L."/>
            <person name="Mofiz E."/>
            <person name="Najaraj S.H."/>
            <person name="Gowda H."/>
            <person name="Madugundu A."/>
            <person name="Renuse S."/>
            <person name="Holt D."/>
            <person name="Pandey A."/>
            <person name="Papenfuss A.T."/>
            <person name="Fischer K."/>
        </authorList>
    </citation>
    <scope>NUCLEOTIDE SEQUENCE [LARGE SCALE GENOMIC DNA]</scope>
</reference>
<keyword evidence="9 10" id="KW-0539">Nucleus</keyword>
<dbReference type="GO" id="GO:0000978">
    <property type="term" value="F:RNA polymerase II cis-regulatory region sequence-specific DNA binding"/>
    <property type="evidence" value="ECO:0007669"/>
    <property type="project" value="TreeGrafter"/>
</dbReference>
<feature type="region of interest" description="Disordered" evidence="11">
    <location>
        <begin position="468"/>
        <end position="502"/>
    </location>
</feature>
<keyword evidence="7 10" id="KW-0238">DNA-binding</keyword>
<dbReference type="SMART" id="SM00339">
    <property type="entry name" value="FH"/>
    <property type="match status" value="1"/>
</dbReference>
<keyword evidence="6" id="KW-0805">Transcription regulation</keyword>
<evidence type="ECO:0000313" key="13">
    <source>
        <dbReference type="EMBL" id="KAF7490738.1"/>
    </source>
</evidence>
<keyword evidence="3" id="KW-0479">Metal-binding</keyword>
<feature type="compositionally biased region" description="Basic residues" evidence="11">
    <location>
        <begin position="1"/>
        <end position="17"/>
    </location>
</feature>
<evidence type="ECO:0000256" key="2">
    <source>
        <dbReference type="ARBA" id="ARBA00022491"/>
    </source>
</evidence>
<feature type="region of interest" description="Disordered" evidence="11">
    <location>
        <begin position="1080"/>
        <end position="1133"/>
    </location>
</feature>
<dbReference type="InterPro" id="IPR001766">
    <property type="entry name" value="Fork_head_dom"/>
</dbReference>
<dbReference type="PROSITE" id="PS50039">
    <property type="entry name" value="FORK_HEAD_3"/>
    <property type="match status" value="1"/>
</dbReference>
<feature type="compositionally biased region" description="Acidic residues" evidence="11">
    <location>
        <begin position="1201"/>
        <end position="1214"/>
    </location>
</feature>
<feature type="compositionally biased region" description="Low complexity" evidence="11">
    <location>
        <begin position="598"/>
        <end position="609"/>
    </location>
</feature>
<feature type="compositionally biased region" description="Polar residues" evidence="11">
    <location>
        <begin position="1215"/>
        <end position="1243"/>
    </location>
</feature>
<feature type="compositionally biased region" description="Low complexity" evidence="11">
    <location>
        <begin position="422"/>
        <end position="433"/>
    </location>
</feature>
<keyword evidence="5" id="KW-0862">Zinc</keyword>
<accession>A0A834VED0</accession>
<feature type="compositionally biased region" description="Low complexity" evidence="11">
    <location>
        <begin position="360"/>
        <end position="407"/>
    </location>
</feature>
<keyword evidence="15" id="KW-1185">Reference proteome</keyword>
<feature type="compositionally biased region" description="Low complexity" evidence="11">
    <location>
        <begin position="1107"/>
        <end position="1121"/>
    </location>
</feature>
<keyword evidence="4" id="KW-0863">Zinc-finger</keyword>
<dbReference type="OrthoDB" id="5830876at2759"/>
<evidence type="ECO:0000256" key="1">
    <source>
        <dbReference type="ARBA" id="ARBA00004123"/>
    </source>
</evidence>
<feature type="DNA-binding region" description="Fork-head" evidence="10">
    <location>
        <begin position="828"/>
        <end position="901"/>
    </location>
</feature>
<dbReference type="Pfam" id="PF00250">
    <property type="entry name" value="Forkhead"/>
    <property type="match status" value="1"/>
</dbReference>
<dbReference type="InterPro" id="IPR032354">
    <property type="entry name" value="FOXP-CC"/>
</dbReference>
<evidence type="ECO:0000256" key="9">
    <source>
        <dbReference type="ARBA" id="ARBA00023242"/>
    </source>
</evidence>
<evidence type="ECO:0000313" key="14">
    <source>
        <dbReference type="EnsemblMetazoa" id="KAF7490738.1"/>
    </source>
</evidence>
<proteinExistence type="predicted"/>
<evidence type="ECO:0000256" key="8">
    <source>
        <dbReference type="ARBA" id="ARBA00023163"/>
    </source>
</evidence>